<gene>
    <name evidence="7" type="ORF">BJ508DRAFT_411967</name>
</gene>
<organism evidence="7 8">
    <name type="scientific">Ascobolus immersus RN42</name>
    <dbReference type="NCBI Taxonomy" id="1160509"/>
    <lineage>
        <taxon>Eukaryota</taxon>
        <taxon>Fungi</taxon>
        <taxon>Dikarya</taxon>
        <taxon>Ascomycota</taxon>
        <taxon>Pezizomycotina</taxon>
        <taxon>Pezizomycetes</taxon>
        <taxon>Pezizales</taxon>
        <taxon>Ascobolaceae</taxon>
        <taxon>Ascobolus</taxon>
    </lineage>
</organism>
<dbReference type="EMBL" id="ML119653">
    <property type="protein sequence ID" value="RPA85572.1"/>
    <property type="molecule type" value="Genomic_DNA"/>
</dbReference>
<dbReference type="Pfam" id="PF04828">
    <property type="entry name" value="GFA"/>
    <property type="match status" value="1"/>
</dbReference>
<keyword evidence="4" id="KW-0456">Lyase</keyword>
<comment type="similarity">
    <text evidence="1">Belongs to the Gfa family.</text>
</comment>
<keyword evidence="8" id="KW-1185">Reference proteome</keyword>
<dbReference type="GO" id="GO:0016846">
    <property type="term" value="F:carbon-sulfur lyase activity"/>
    <property type="evidence" value="ECO:0007669"/>
    <property type="project" value="InterPro"/>
</dbReference>
<sequence>MAPFSIACDCRSCVITLEGDFHSHFTFINADAPAYFCTCATCRLGTGFMSTLLVRVPTSWVTASPNNLSFGTYTEPDNEAPSASTSSINVLLEDNEDRDRIRKAKHGTKHFCSKCGAGLFYDVPKGFEGSKKLDADEQEVEIFLPALRLDDNLPYSAHCTLDKLAELPEKPDLEGPIKEIITKLLYPASTVVNPGPTTVDPAQSDDDKDDREREREEDACLEGGCLCGSVSIKIRRAPKNYKDDPVLREWVYPHPGDDNILRIGGGICHCNSCRTIASTPFFSWLFVPTKLLTLTSTGDSIKTYNSSQGVTRRFCGTCGAQLSFAKRDDMWDIASSLMDLGEMKKGEWVRWSFKEEGRRLGRLTDGEEYIEGWFEGRGSYEDDGREWWPGLVDVVKSAVAEVLWKEV</sequence>
<dbReference type="PANTHER" id="PTHR33337">
    <property type="entry name" value="GFA DOMAIN-CONTAINING PROTEIN"/>
    <property type="match status" value="1"/>
</dbReference>
<keyword evidence="3" id="KW-0862">Zinc</keyword>
<dbReference type="Gene3D" id="3.90.1590.10">
    <property type="entry name" value="glutathione-dependent formaldehyde- activating enzyme (gfa)"/>
    <property type="match status" value="2"/>
</dbReference>
<dbReference type="OrthoDB" id="5422068at2759"/>
<dbReference type="Proteomes" id="UP000275078">
    <property type="component" value="Unassembled WGS sequence"/>
</dbReference>
<dbReference type="GO" id="GO:0046872">
    <property type="term" value="F:metal ion binding"/>
    <property type="evidence" value="ECO:0007669"/>
    <property type="project" value="UniProtKB-KW"/>
</dbReference>
<proteinExistence type="inferred from homology"/>
<dbReference type="InterPro" id="IPR006913">
    <property type="entry name" value="CENP-V/GFA"/>
</dbReference>
<evidence type="ECO:0000313" key="8">
    <source>
        <dbReference type="Proteomes" id="UP000275078"/>
    </source>
</evidence>
<evidence type="ECO:0000259" key="6">
    <source>
        <dbReference type="PROSITE" id="PS51891"/>
    </source>
</evidence>
<dbReference type="PANTHER" id="PTHR33337:SF40">
    <property type="entry name" value="CENP-V_GFA DOMAIN-CONTAINING PROTEIN-RELATED"/>
    <property type="match status" value="1"/>
</dbReference>
<dbReference type="PROSITE" id="PS51891">
    <property type="entry name" value="CENP_V_GFA"/>
    <property type="match status" value="1"/>
</dbReference>
<evidence type="ECO:0000256" key="5">
    <source>
        <dbReference type="SAM" id="MobiDB-lite"/>
    </source>
</evidence>
<evidence type="ECO:0000256" key="4">
    <source>
        <dbReference type="ARBA" id="ARBA00023239"/>
    </source>
</evidence>
<dbReference type="AlphaFoldDB" id="A0A3N4IHF3"/>
<dbReference type="SUPFAM" id="SSF51316">
    <property type="entry name" value="Mss4-like"/>
    <property type="match status" value="1"/>
</dbReference>
<reference evidence="7 8" key="1">
    <citation type="journal article" date="2018" name="Nat. Ecol. Evol.">
        <title>Pezizomycetes genomes reveal the molecular basis of ectomycorrhizal truffle lifestyle.</title>
        <authorList>
            <person name="Murat C."/>
            <person name="Payen T."/>
            <person name="Noel B."/>
            <person name="Kuo A."/>
            <person name="Morin E."/>
            <person name="Chen J."/>
            <person name="Kohler A."/>
            <person name="Krizsan K."/>
            <person name="Balestrini R."/>
            <person name="Da Silva C."/>
            <person name="Montanini B."/>
            <person name="Hainaut M."/>
            <person name="Levati E."/>
            <person name="Barry K.W."/>
            <person name="Belfiori B."/>
            <person name="Cichocki N."/>
            <person name="Clum A."/>
            <person name="Dockter R.B."/>
            <person name="Fauchery L."/>
            <person name="Guy J."/>
            <person name="Iotti M."/>
            <person name="Le Tacon F."/>
            <person name="Lindquist E.A."/>
            <person name="Lipzen A."/>
            <person name="Malagnac F."/>
            <person name="Mello A."/>
            <person name="Molinier V."/>
            <person name="Miyauchi S."/>
            <person name="Poulain J."/>
            <person name="Riccioni C."/>
            <person name="Rubini A."/>
            <person name="Sitrit Y."/>
            <person name="Splivallo R."/>
            <person name="Traeger S."/>
            <person name="Wang M."/>
            <person name="Zifcakova L."/>
            <person name="Wipf D."/>
            <person name="Zambonelli A."/>
            <person name="Paolocci F."/>
            <person name="Nowrousian M."/>
            <person name="Ottonello S."/>
            <person name="Baldrian P."/>
            <person name="Spatafora J.W."/>
            <person name="Henrissat B."/>
            <person name="Nagy L.G."/>
            <person name="Aury J.M."/>
            <person name="Wincker P."/>
            <person name="Grigoriev I.V."/>
            <person name="Bonfante P."/>
            <person name="Martin F.M."/>
        </authorList>
    </citation>
    <scope>NUCLEOTIDE SEQUENCE [LARGE SCALE GENOMIC DNA]</scope>
    <source>
        <strain evidence="7 8">RN42</strain>
    </source>
</reference>
<name>A0A3N4IHF3_ASCIM</name>
<feature type="region of interest" description="Disordered" evidence="5">
    <location>
        <begin position="192"/>
        <end position="215"/>
    </location>
</feature>
<accession>A0A3N4IHF3</accession>
<dbReference type="InterPro" id="IPR011057">
    <property type="entry name" value="Mss4-like_sf"/>
</dbReference>
<protein>
    <recommendedName>
        <fullName evidence="6">CENP-V/GFA domain-containing protein</fullName>
    </recommendedName>
</protein>
<evidence type="ECO:0000313" key="7">
    <source>
        <dbReference type="EMBL" id="RPA85572.1"/>
    </source>
</evidence>
<keyword evidence="2" id="KW-0479">Metal-binding</keyword>
<feature type="domain" description="CENP-V/GFA" evidence="6">
    <location>
        <begin position="221"/>
        <end position="352"/>
    </location>
</feature>
<dbReference type="STRING" id="1160509.A0A3N4IHF3"/>
<evidence type="ECO:0000256" key="3">
    <source>
        <dbReference type="ARBA" id="ARBA00022833"/>
    </source>
</evidence>
<evidence type="ECO:0000256" key="1">
    <source>
        <dbReference type="ARBA" id="ARBA00005495"/>
    </source>
</evidence>
<evidence type="ECO:0000256" key="2">
    <source>
        <dbReference type="ARBA" id="ARBA00022723"/>
    </source>
</evidence>